<protein>
    <submittedName>
        <fullName evidence="2">ABC-2 family transporter</fullName>
    </submittedName>
</protein>
<dbReference type="RefSeq" id="WP_104409412.1">
    <property type="nucleotide sequence ID" value="NZ_PTIS01000003.1"/>
</dbReference>
<feature type="transmembrane region" description="Helical" evidence="1">
    <location>
        <begin position="177"/>
        <end position="198"/>
    </location>
</feature>
<feature type="transmembrane region" description="Helical" evidence="1">
    <location>
        <begin position="144"/>
        <end position="165"/>
    </location>
</feature>
<keyword evidence="1" id="KW-0812">Transmembrane</keyword>
<dbReference type="EMBL" id="PTIS01000003">
    <property type="protein sequence ID" value="PPK48999.1"/>
    <property type="molecule type" value="Genomic_DNA"/>
</dbReference>
<reference evidence="2 3" key="1">
    <citation type="submission" date="2018-02" db="EMBL/GenBank/DDBJ databases">
        <title>Genomic Encyclopedia of Archaeal and Bacterial Type Strains, Phase II (KMG-II): from individual species to whole genera.</title>
        <authorList>
            <person name="Goeker M."/>
        </authorList>
    </citation>
    <scope>NUCLEOTIDE SEQUENCE [LARGE SCALE GENOMIC DNA]</scope>
    <source>
        <strain evidence="2 3">DSM 15099</strain>
    </source>
</reference>
<dbReference type="Pfam" id="PF12679">
    <property type="entry name" value="ABC2_membrane_2"/>
    <property type="match status" value="1"/>
</dbReference>
<dbReference type="GO" id="GO:0005886">
    <property type="term" value="C:plasma membrane"/>
    <property type="evidence" value="ECO:0007669"/>
    <property type="project" value="UniProtKB-SubCell"/>
</dbReference>
<evidence type="ECO:0000313" key="2">
    <source>
        <dbReference type="EMBL" id="PPK48999.1"/>
    </source>
</evidence>
<dbReference type="OrthoDB" id="9815855at2"/>
<comment type="caution">
    <text evidence="2">The sequence shown here is derived from an EMBL/GenBank/DDBJ whole genome shotgun (WGS) entry which is preliminary data.</text>
</comment>
<feature type="transmembrane region" description="Helical" evidence="1">
    <location>
        <begin position="257"/>
        <end position="279"/>
    </location>
</feature>
<gene>
    <name evidence="2" type="ORF">BD821_103127</name>
</gene>
<organism evidence="2 3">
    <name type="scientific">Clostridium algidicarnis DSM 15099</name>
    <dbReference type="NCBI Taxonomy" id="1121295"/>
    <lineage>
        <taxon>Bacteria</taxon>
        <taxon>Bacillati</taxon>
        <taxon>Bacillota</taxon>
        <taxon>Clostridia</taxon>
        <taxon>Eubacteriales</taxon>
        <taxon>Clostridiaceae</taxon>
        <taxon>Clostridium</taxon>
    </lineage>
</organism>
<evidence type="ECO:0000313" key="3">
    <source>
        <dbReference type="Proteomes" id="UP000239863"/>
    </source>
</evidence>
<dbReference type="AlphaFoldDB" id="A0A2S6FZH9"/>
<keyword evidence="1" id="KW-0472">Membrane</keyword>
<feature type="transmembrane region" description="Helical" evidence="1">
    <location>
        <begin position="119"/>
        <end position="138"/>
    </location>
</feature>
<name>A0A2S6FZH9_9CLOT</name>
<keyword evidence="1" id="KW-1133">Transmembrane helix</keyword>
<accession>A0A2S6FZH9</accession>
<evidence type="ECO:0000256" key="1">
    <source>
        <dbReference type="SAM" id="Phobius"/>
    </source>
</evidence>
<dbReference type="GO" id="GO:0140359">
    <property type="term" value="F:ABC-type transporter activity"/>
    <property type="evidence" value="ECO:0007669"/>
    <property type="project" value="InterPro"/>
</dbReference>
<proteinExistence type="predicted"/>
<feature type="transmembrane region" description="Helical" evidence="1">
    <location>
        <begin position="20"/>
        <end position="41"/>
    </location>
</feature>
<dbReference type="PANTHER" id="PTHR43471:SF12">
    <property type="entry name" value="HYPOTHETICAL MEMBRANE PROTEIN, CONSERVED"/>
    <property type="match status" value="1"/>
</dbReference>
<dbReference type="STRING" id="37659.GCA_000703125_02056"/>
<dbReference type="Proteomes" id="UP000239863">
    <property type="component" value="Unassembled WGS sequence"/>
</dbReference>
<sequence length="293" mass="32610">MKININPVLRKEAKTTVRTWRIGVLIAIYVGVLSSVAVITFGTFLKNMAYGGARYEELPTLYMAIESLQLVLILFIVPSLSASAISGERERQTLDILLSTKMSPLSIVTGKLVASLSKVVLLIISTIPVFSLVFLFGGVSVMHIFQITIFYLVTALYVGSISIFISTFFKSSRVSNVVVYAVGLFLTLGTLFITFIYFQYINLKYISIGQSTLQNFSAPFYLYLNPLWGYISLVSNQIGSGGGIPGIRTVSQYANTWIINCIVEVIMSVILIFLSAWKLNPIKRYNKKRMSKI</sequence>
<feature type="transmembrane region" description="Helical" evidence="1">
    <location>
        <begin position="61"/>
        <end position="82"/>
    </location>
</feature>
<dbReference type="PANTHER" id="PTHR43471">
    <property type="entry name" value="ABC TRANSPORTER PERMEASE"/>
    <property type="match status" value="1"/>
</dbReference>